<evidence type="ECO:0000256" key="1">
    <source>
        <dbReference type="SAM" id="MobiDB-lite"/>
    </source>
</evidence>
<feature type="compositionally biased region" description="Low complexity" evidence="1">
    <location>
        <begin position="55"/>
        <end position="70"/>
    </location>
</feature>
<feature type="region of interest" description="Disordered" evidence="1">
    <location>
        <begin position="55"/>
        <end position="79"/>
    </location>
</feature>
<protein>
    <recommendedName>
        <fullName evidence="2">SH3b domain-containing protein</fullName>
    </recommendedName>
</protein>
<dbReference type="STRING" id="1781255.BH720_06890"/>
<name>A0A1E5QMY9_9CYAN</name>
<dbReference type="Pfam" id="PF08239">
    <property type="entry name" value="SH3_3"/>
    <property type="match status" value="1"/>
</dbReference>
<proteinExistence type="predicted"/>
<accession>A0A1E5QMY9</accession>
<dbReference type="OrthoDB" id="573524at2"/>
<feature type="domain" description="SH3b" evidence="2">
    <location>
        <begin position="92"/>
        <end position="147"/>
    </location>
</feature>
<gene>
    <name evidence="3" type="ORF">BH720_06890</name>
</gene>
<dbReference type="RefSeq" id="WP_069966439.1">
    <property type="nucleotide sequence ID" value="NZ_CM124774.1"/>
</dbReference>
<dbReference type="InterPro" id="IPR003646">
    <property type="entry name" value="SH3-like_bac-type"/>
</dbReference>
<organism evidence="3">
    <name type="scientific">Desertifilum tharense IPPAS B-1220</name>
    <dbReference type="NCBI Taxonomy" id="1781255"/>
    <lineage>
        <taxon>Bacteria</taxon>
        <taxon>Bacillati</taxon>
        <taxon>Cyanobacteriota</taxon>
        <taxon>Cyanophyceae</taxon>
        <taxon>Desertifilales</taxon>
        <taxon>Desertifilaceae</taxon>
        <taxon>Desertifilum</taxon>
    </lineage>
</organism>
<evidence type="ECO:0000259" key="2">
    <source>
        <dbReference type="Pfam" id="PF08239"/>
    </source>
</evidence>
<evidence type="ECO:0000313" key="3">
    <source>
        <dbReference type="EMBL" id="OEJ75998.1"/>
    </source>
</evidence>
<reference evidence="3" key="1">
    <citation type="submission" date="2016-09" db="EMBL/GenBank/DDBJ databases">
        <title>Draft genome of thermotolerant cyanobacterium Desertifilum sp. strain IPPAS B-1220.</title>
        <authorList>
            <person name="Sinetova M.A."/>
            <person name="Bolakhan K."/>
            <person name="Zayadan B.K."/>
            <person name="Mironov K.S."/>
            <person name="Ustinova V."/>
            <person name="Kupriyanova E.V."/>
            <person name="Sidorov R.A."/>
            <person name="Skrypnik A.N."/>
            <person name="Gogoleva N.E."/>
            <person name="Gogolev Y.V."/>
            <person name="Los D.A."/>
        </authorList>
    </citation>
    <scope>NUCLEOTIDE SEQUENCE [LARGE SCALE GENOMIC DNA]</scope>
    <source>
        <strain evidence="3">IPPAS B-1220</strain>
    </source>
</reference>
<dbReference type="EMBL" id="MJGC01000042">
    <property type="protein sequence ID" value="OEJ75998.1"/>
    <property type="molecule type" value="Genomic_DNA"/>
</dbReference>
<dbReference type="AlphaFoldDB" id="A0A1E5QMY9"/>
<dbReference type="Gene3D" id="2.30.30.40">
    <property type="entry name" value="SH3 Domains"/>
    <property type="match status" value="1"/>
</dbReference>
<sequence length="150" mass="15714">MLSAILKFILGVFFALALLLAGSVAAARYFITKMTAPPPRPVFANDRPAALQSAVAGQSAPASSAAQPAPAAAPAPKPLPDGAFEARVIWPDGLILREASGPDANRVGGVGYNERVIVLQESGDKAWQKIRLNGSEQEGWVKAGNLERIN</sequence>
<comment type="caution">
    <text evidence="3">The sequence shown here is derived from an EMBL/GenBank/DDBJ whole genome shotgun (WGS) entry which is preliminary data.</text>
</comment>